<dbReference type="InterPro" id="IPR003395">
    <property type="entry name" value="RecF/RecN/SMC_N"/>
</dbReference>
<keyword evidence="15" id="KW-0378">Hydrolase</keyword>
<dbReference type="GO" id="GO:0030915">
    <property type="term" value="C:Smc5-Smc6 complex"/>
    <property type="evidence" value="ECO:0007669"/>
    <property type="project" value="TreeGrafter"/>
</dbReference>
<keyword evidence="16" id="KW-1185">Reference proteome</keyword>
<dbReference type="Proteomes" id="UP000077266">
    <property type="component" value="Unassembled WGS sequence"/>
</dbReference>
<feature type="coiled-coil region" evidence="12">
    <location>
        <begin position="745"/>
        <end position="786"/>
    </location>
</feature>
<dbReference type="EMBL" id="KV426373">
    <property type="protein sequence ID" value="KZV81710.1"/>
    <property type="molecule type" value="Genomic_DNA"/>
</dbReference>
<name>A0A165C2T9_EXIGL</name>
<evidence type="ECO:0000256" key="13">
    <source>
        <dbReference type="SAM" id="MobiDB-lite"/>
    </source>
</evidence>
<dbReference type="SUPFAM" id="SSF52540">
    <property type="entry name" value="P-loop containing nucleoside triphosphate hydrolases"/>
    <property type="match status" value="1"/>
</dbReference>
<evidence type="ECO:0000256" key="6">
    <source>
        <dbReference type="ARBA" id="ARBA00022763"/>
    </source>
</evidence>
<evidence type="ECO:0000256" key="1">
    <source>
        <dbReference type="ARBA" id="ARBA00004123"/>
    </source>
</evidence>
<comment type="similarity">
    <text evidence="3">Belongs to the SMC family. SMC6 subfamily.</text>
</comment>
<keyword evidence="5" id="KW-0547">Nucleotide-binding</keyword>
<evidence type="ECO:0000256" key="8">
    <source>
        <dbReference type="ARBA" id="ARBA00023054"/>
    </source>
</evidence>
<dbReference type="PANTHER" id="PTHR19306:SF6">
    <property type="entry name" value="STRUCTURAL MAINTENANCE OF CHROMOSOMES PROTEIN 6"/>
    <property type="match status" value="1"/>
</dbReference>
<evidence type="ECO:0000256" key="11">
    <source>
        <dbReference type="ARBA" id="ARBA00023242"/>
    </source>
</evidence>
<keyword evidence="8 12" id="KW-0175">Coiled coil</keyword>
<dbReference type="Gene3D" id="3.40.50.300">
    <property type="entry name" value="P-loop containing nucleotide triphosphate hydrolases"/>
    <property type="match status" value="2"/>
</dbReference>
<keyword evidence="11" id="KW-0539">Nucleus</keyword>
<evidence type="ECO:0000259" key="14">
    <source>
        <dbReference type="Pfam" id="PF02463"/>
    </source>
</evidence>
<evidence type="ECO:0000256" key="5">
    <source>
        <dbReference type="ARBA" id="ARBA00022741"/>
    </source>
</evidence>
<proteinExistence type="inferred from homology"/>
<reference evidence="15 16" key="1">
    <citation type="journal article" date="2016" name="Mol. Biol. Evol.">
        <title>Comparative Genomics of Early-Diverging Mushroom-Forming Fungi Provides Insights into the Origins of Lignocellulose Decay Capabilities.</title>
        <authorList>
            <person name="Nagy L.G."/>
            <person name="Riley R."/>
            <person name="Tritt A."/>
            <person name="Adam C."/>
            <person name="Daum C."/>
            <person name="Floudas D."/>
            <person name="Sun H."/>
            <person name="Yadav J.S."/>
            <person name="Pangilinan J."/>
            <person name="Larsson K.H."/>
            <person name="Matsuura K."/>
            <person name="Barry K."/>
            <person name="Labutti K."/>
            <person name="Kuo R."/>
            <person name="Ohm R.A."/>
            <person name="Bhattacharya S.S."/>
            <person name="Shirouzu T."/>
            <person name="Yoshinaga Y."/>
            <person name="Martin F.M."/>
            <person name="Grigoriev I.V."/>
            <person name="Hibbett D.S."/>
        </authorList>
    </citation>
    <scope>NUCLEOTIDE SEQUENCE [LARGE SCALE GENOMIC DNA]</scope>
    <source>
        <strain evidence="15 16">HHB12029</strain>
    </source>
</reference>
<dbReference type="InParanoid" id="A0A165C2T9"/>
<comment type="subcellular location">
    <subcellularLocation>
        <location evidence="2">Chromosome</location>
    </subcellularLocation>
    <subcellularLocation>
        <location evidence="1">Nucleus</location>
    </subcellularLocation>
</comment>
<dbReference type="GO" id="GO:0003697">
    <property type="term" value="F:single-stranded DNA binding"/>
    <property type="evidence" value="ECO:0007669"/>
    <property type="project" value="TreeGrafter"/>
</dbReference>
<dbReference type="FunCoup" id="A0A165C2T9">
    <property type="interactions" value="608"/>
</dbReference>
<organism evidence="15 16">
    <name type="scientific">Exidia glandulosa HHB12029</name>
    <dbReference type="NCBI Taxonomy" id="1314781"/>
    <lineage>
        <taxon>Eukaryota</taxon>
        <taxon>Fungi</taxon>
        <taxon>Dikarya</taxon>
        <taxon>Basidiomycota</taxon>
        <taxon>Agaricomycotina</taxon>
        <taxon>Agaricomycetes</taxon>
        <taxon>Auriculariales</taxon>
        <taxon>Exidiaceae</taxon>
        <taxon>Exidia</taxon>
    </lineage>
</organism>
<evidence type="ECO:0000256" key="7">
    <source>
        <dbReference type="ARBA" id="ARBA00022840"/>
    </source>
</evidence>
<evidence type="ECO:0000256" key="3">
    <source>
        <dbReference type="ARBA" id="ARBA00006793"/>
    </source>
</evidence>
<evidence type="ECO:0000256" key="12">
    <source>
        <dbReference type="SAM" id="Coils"/>
    </source>
</evidence>
<evidence type="ECO:0000256" key="2">
    <source>
        <dbReference type="ARBA" id="ARBA00004286"/>
    </source>
</evidence>
<evidence type="ECO:0000256" key="10">
    <source>
        <dbReference type="ARBA" id="ARBA00023204"/>
    </source>
</evidence>
<evidence type="ECO:0000313" key="15">
    <source>
        <dbReference type="EMBL" id="KZV81710.1"/>
    </source>
</evidence>
<dbReference type="GO" id="GO:0035861">
    <property type="term" value="C:site of double-strand break"/>
    <property type="evidence" value="ECO:0007669"/>
    <property type="project" value="TreeGrafter"/>
</dbReference>
<keyword evidence="6" id="KW-0227">DNA damage</keyword>
<dbReference type="InterPro" id="IPR027417">
    <property type="entry name" value="P-loop_NTPase"/>
</dbReference>
<keyword evidence="7" id="KW-0067">ATP-binding</keyword>
<gene>
    <name evidence="15" type="ORF">EXIGLDRAFT_844390</name>
</gene>
<dbReference type="GO" id="GO:0005634">
    <property type="term" value="C:nucleus"/>
    <property type="evidence" value="ECO:0007669"/>
    <property type="project" value="UniProtKB-SubCell"/>
</dbReference>
<keyword evidence="4" id="KW-0158">Chromosome</keyword>
<dbReference type="OrthoDB" id="10072614at2759"/>
<dbReference type="GO" id="GO:0003684">
    <property type="term" value="F:damaged DNA binding"/>
    <property type="evidence" value="ECO:0007669"/>
    <property type="project" value="TreeGrafter"/>
</dbReference>
<accession>A0A165C2T9</accession>
<evidence type="ECO:0000313" key="16">
    <source>
        <dbReference type="Proteomes" id="UP000077266"/>
    </source>
</evidence>
<evidence type="ECO:0000256" key="4">
    <source>
        <dbReference type="ARBA" id="ARBA00022454"/>
    </source>
</evidence>
<feature type="region of interest" description="Disordered" evidence="13">
    <location>
        <begin position="1"/>
        <end position="62"/>
    </location>
</feature>
<feature type="compositionally biased region" description="Polar residues" evidence="13">
    <location>
        <begin position="46"/>
        <end position="55"/>
    </location>
</feature>
<dbReference type="Pfam" id="PF02463">
    <property type="entry name" value="SMC_N"/>
    <property type="match status" value="1"/>
</dbReference>
<dbReference type="STRING" id="1314781.A0A165C2T9"/>
<dbReference type="PANTHER" id="PTHR19306">
    <property type="entry name" value="STRUCTURAL MAINTENANCE OF CHROMOSOMES 5,6 SMC5, SMC6"/>
    <property type="match status" value="1"/>
</dbReference>
<dbReference type="GO" id="GO:0016787">
    <property type="term" value="F:hydrolase activity"/>
    <property type="evidence" value="ECO:0007669"/>
    <property type="project" value="UniProtKB-KW"/>
</dbReference>
<dbReference type="GO" id="GO:0000724">
    <property type="term" value="P:double-strand break repair via homologous recombination"/>
    <property type="evidence" value="ECO:0007669"/>
    <property type="project" value="TreeGrafter"/>
</dbReference>
<feature type="domain" description="RecF/RecN/SMC N-terminal" evidence="14">
    <location>
        <begin position="106"/>
        <end position="1106"/>
    </location>
</feature>
<protein>
    <submittedName>
        <fullName evidence="15">p-loop containing nucleoside triphosphate hydrolase protein</fullName>
    </submittedName>
</protein>
<dbReference type="GO" id="GO:0005524">
    <property type="term" value="F:ATP binding"/>
    <property type="evidence" value="ECO:0007669"/>
    <property type="project" value="UniProtKB-KW"/>
</dbReference>
<feature type="coiled-coil region" evidence="12">
    <location>
        <begin position="294"/>
        <end position="514"/>
    </location>
</feature>
<keyword evidence="10" id="KW-0234">DNA repair</keyword>
<dbReference type="Gene3D" id="1.10.287.1490">
    <property type="match status" value="1"/>
</dbReference>
<feature type="coiled-coil region" evidence="12">
    <location>
        <begin position="920"/>
        <end position="986"/>
    </location>
</feature>
<keyword evidence="9" id="KW-0233">DNA recombination</keyword>
<evidence type="ECO:0000256" key="9">
    <source>
        <dbReference type="ARBA" id="ARBA00023172"/>
    </source>
</evidence>
<dbReference type="AlphaFoldDB" id="A0A165C2T9"/>
<sequence length="1134" mass="126813">MAKRPRPVEDASDASNAQRLPSKRVRVANDDNGRNARNGKAHKTPKVSTPATPRSESGKRMWELTPEELELEEEEFERRESERMQARIEQRRLNGSAGAVADCGVIESLELKQFMCHGHLKLDFGPQCNFIIGHNGSGKSAVLSALTIALGGKATSTGRGSGLKSFIREGQSAAEVTVGIRNRGEDAFRPEVFGDTINVTRTILAQGASTYKLQDANGKVVSRKRADLTAMCDHLNIQVDNPLTVLTQDAARQFLSSSHPRDKYQFFMKGTLLTQLAHEYELIDEKIAQAQRFAEGGKETLADLQQKREAANARYAQAERARDMEREKEQLGAELAWAHVAGKQAELNEVNQKLSKAQAHLRQVDQKLEELRIQHGHAEGAVRAAEAELPDQEERAALEEEKVQLNDEVKRITREIQEYKTEQKHMNRDLTSHNKRIAELQGKIDAEARKLQAESQATLSAIQARINACKAKLSAADDDFDEARVALEEYNASKDEAETRLQESQGDAGKLRGQLKELDEGIARCQAQQLNSLAAYGSNIKSVIQAIRDEKWAGKSAPIGPLGLFVDLKEKRWAPPLKSMLGNTMMSFAVSDARDRAKLKAILNKTGNSRTSIIIAPIDIFDYSGGEPAEDVLTILRVLKISNPWALRIFINSHGIERTGLARTRVEVEALLTISGLGFAIAADDMLSVRSWADGGRYTQTMPIVPKNDPRQTLFAGNDLAGEIRRMKEERVSVEKQYTIATTTVKEAQSLLSDATRHLQRLQQTERQAKRAQNQLQSQLRALIDEQALAAPVSVAGFEQAKTEEEARKASVVQQFTDLVERLGEKQAELRPLGARIGEIQQELEIQDAELTDIKASVLEATEAFMKLGKQVAAFEHKREGEQEALNTLLDAVQLRDEELATWTEKAEEISPRIENPRSVRAIEAKMQSLVNTLAQHQKEQGASIEEISRELSDAEAEYKRVKKFYKDLNKLVQAAEAALDERRDKWCMFRMYMSLRCKMQFSYHLSCRAYYGKVSLKHSKGELKLEVRTEDQASTSMKDPKALSGGEKSFSTICFLLSLWDCIGCPVRCLDEFDVFMDAVNRKVTMRMIMEAANEADRKQYILISPQALNGVKLLPSVKVLRMSDPERGQDEQ</sequence>